<name>A0A1H7V201_STRJI</name>
<evidence type="ECO:0000313" key="6">
    <source>
        <dbReference type="EMBL" id="SEM02865.1"/>
    </source>
</evidence>
<dbReference type="InterPro" id="IPR022385">
    <property type="entry name" value="Rhs_assc_core"/>
</dbReference>
<proteinExistence type="predicted"/>
<dbReference type="Gene3D" id="3.40.570.10">
    <property type="entry name" value="Extracellular Endonuclease, subunit A"/>
    <property type="match status" value="1"/>
</dbReference>
<feature type="domain" description="Type VII secretion system protein EssD-like" evidence="3">
    <location>
        <begin position="1173"/>
        <end position="1287"/>
    </location>
</feature>
<dbReference type="InterPro" id="IPR050708">
    <property type="entry name" value="T6SS_VgrG/RHS"/>
</dbReference>
<dbReference type="Pfam" id="PF05593">
    <property type="entry name" value="RHS_repeat"/>
    <property type="match status" value="8"/>
</dbReference>
<dbReference type="NCBIfam" id="TIGR01643">
    <property type="entry name" value="YD_repeat_2x"/>
    <property type="match status" value="13"/>
</dbReference>
<evidence type="ECO:0000259" key="5">
    <source>
        <dbReference type="Pfam" id="PF25023"/>
    </source>
</evidence>
<dbReference type="InterPro" id="IPR056823">
    <property type="entry name" value="TEN-like_YD-shell"/>
</dbReference>
<feature type="region of interest" description="Disordered" evidence="2">
    <location>
        <begin position="35"/>
        <end position="121"/>
    </location>
</feature>
<organism evidence="6 7">
    <name type="scientific">Streptacidiphilus jiangxiensis</name>
    <dbReference type="NCBI Taxonomy" id="235985"/>
    <lineage>
        <taxon>Bacteria</taxon>
        <taxon>Bacillati</taxon>
        <taxon>Actinomycetota</taxon>
        <taxon>Actinomycetes</taxon>
        <taxon>Kitasatosporales</taxon>
        <taxon>Streptomycetaceae</taxon>
        <taxon>Streptacidiphilus</taxon>
    </lineage>
</organism>
<evidence type="ECO:0000259" key="4">
    <source>
        <dbReference type="Pfam" id="PF20148"/>
    </source>
</evidence>
<dbReference type="EMBL" id="FOAZ01000017">
    <property type="protein sequence ID" value="SEM02865.1"/>
    <property type="molecule type" value="Genomic_DNA"/>
</dbReference>
<dbReference type="Pfam" id="PF25023">
    <property type="entry name" value="TEN_YD-shell"/>
    <property type="match status" value="1"/>
</dbReference>
<keyword evidence="7" id="KW-1185">Reference proteome</keyword>
<dbReference type="Pfam" id="PF20148">
    <property type="entry name" value="DUF6531"/>
    <property type="match status" value="1"/>
</dbReference>
<dbReference type="Pfam" id="PF13930">
    <property type="entry name" value="Endonuclea_NS_2"/>
    <property type="match status" value="1"/>
</dbReference>
<dbReference type="PANTHER" id="PTHR32305:SF15">
    <property type="entry name" value="PROTEIN RHSA-RELATED"/>
    <property type="match status" value="1"/>
</dbReference>
<dbReference type="InterPro" id="IPR044929">
    <property type="entry name" value="DNA/RNA_non-sp_Endonuclease_sf"/>
</dbReference>
<evidence type="ECO:0000313" key="7">
    <source>
        <dbReference type="Proteomes" id="UP000183015"/>
    </source>
</evidence>
<dbReference type="RefSeq" id="WP_052438372.1">
    <property type="nucleotide sequence ID" value="NZ_BBPN01000004.1"/>
</dbReference>
<dbReference type="eggNOG" id="COG3209">
    <property type="taxonomic scope" value="Bacteria"/>
</dbReference>
<feature type="region of interest" description="Disordered" evidence="2">
    <location>
        <begin position="1028"/>
        <end position="1050"/>
    </location>
</feature>
<dbReference type="Gene3D" id="2.180.10.10">
    <property type="entry name" value="RHS repeat-associated core"/>
    <property type="match status" value="2"/>
</dbReference>
<dbReference type="Proteomes" id="UP000183015">
    <property type="component" value="Unassembled WGS sequence"/>
</dbReference>
<feature type="compositionally biased region" description="Basic and acidic residues" evidence="2">
    <location>
        <begin position="98"/>
        <end position="110"/>
    </location>
</feature>
<gene>
    <name evidence="6" type="ORF">SAMN05414137_1174</name>
</gene>
<dbReference type="OrthoDB" id="4981820at2"/>
<feature type="compositionally biased region" description="Basic and acidic residues" evidence="2">
    <location>
        <begin position="35"/>
        <end position="76"/>
    </location>
</feature>
<dbReference type="InterPro" id="IPR006530">
    <property type="entry name" value="YD"/>
</dbReference>
<keyword evidence="1" id="KW-0677">Repeat</keyword>
<protein>
    <submittedName>
        <fullName evidence="6">RHS repeat-associated core domain-containing protein</fullName>
    </submittedName>
</protein>
<evidence type="ECO:0000259" key="3">
    <source>
        <dbReference type="Pfam" id="PF13930"/>
    </source>
</evidence>
<feature type="domain" description="Teneurin-like YD-shell" evidence="5">
    <location>
        <begin position="1054"/>
        <end position="1134"/>
    </location>
</feature>
<dbReference type="PANTHER" id="PTHR32305">
    <property type="match status" value="1"/>
</dbReference>
<feature type="region of interest" description="Disordered" evidence="2">
    <location>
        <begin position="1131"/>
        <end position="1164"/>
    </location>
</feature>
<dbReference type="InterPro" id="IPR031325">
    <property type="entry name" value="RHS_repeat"/>
</dbReference>
<dbReference type="NCBIfam" id="TIGR03696">
    <property type="entry name" value="Rhs_assc_core"/>
    <property type="match status" value="1"/>
</dbReference>
<accession>A0A1H7V201</accession>
<evidence type="ECO:0000256" key="2">
    <source>
        <dbReference type="SAM" id="MobiDB-lite"/>
    </source>
</evidence>
<dbReference type="InterPro" id="IPR045351">
    <property type="entry name" value="DUF6531"/>
</dbReference>
<evidence type="ECO:0000256" key="1">
    <source>
        <dbReference type="ARBA" id="ARBA00022737"/>
    </source>
</evidence>
<dbReference type="InterPro" id="IPR044927">
    <property type="entry name" value="Endonuclea_NS_2"/>
</dbReference>
<feature type="domain" description="DUF6531" evidence="4">
    <location>
        <begin position="120"/>
        <end position="190"/>
    </location>
</feature>
<sequence>MGQIAQAFERAARRVGKGLAEDFSNAYHGILKDTEHKAGQVAEHAAENEARTAADLAKAAEKDAHAPHVGEPHGGDHGGVPGPRDGGRGRGPSGRPGRGRDQVKDPHEAGRGPFTICEGGEPVDMATGRMFMNQVDVELPAAMPLEFTRSFESGYQAGTWMGPRWICPFDERLELDDEGVVHLAADRTAQAYPHPEPGDPVQSPAGTAIRELAVDVHTGRYTLTDRSEGTVREFTPFAGTPEALLTCVRDGQGGRIDLAYDQDGAPSSISHSGGYRLLATVDSGRITALRLAGAGEDGHDQLLVRYGYQDGHLVTVYDSAGRATRYVNDAAGRVVSWRDRAGTEYRYVYDESGRVVDESGPEGLLRFRFEYGDVDPATGSRTHCEIDAYGNTTRFEVNDRAQITARTDALGHTTRFERDDHDRLLSQTDPLGRTTRYAYDGAGDLVSVTGPDGRVSTLSYAGDLSVPTEIVYPGGAAWRQEFDDSGRRISLTDPAGGVTRYGWDDNGHLASSTDALGHTTRLDCDAAGLPVAVTDPTGAVIRYERDAFGRVTAETDPLGTTVRYTWDTEGRLTTRRTGAGPVETFAYDDEGNLLVYTDQLGQVSSFEYGPFSVLTARTSADGSRLAFDYDANLRLTRVTDALGRQWTYSYDAAGRLVGERDFQGRAVRYLLDGAGQTVTVTNALGQEIHYGYDQVGNTVLRDAAGRITTFAYDAAGNLVRATNPDADLVRTVDDLGNVLSESVNGRTVSCTWDALGQRLTRTTPAGHASSWAYDPAGQATALCTPLGRIDFVHDIAGRERRRTVAGRLVLESSWDERHRLLGEVLRSDVPGESRVLNERSYRYRDDGRLTAVSDSLSGPRAFDLDRLGRVTSVRAATWTESYAYDAAGNLTSADWPATERGRAAVGQRTYQDGLLTGAGRVRYEYDAVGRITVRRVTRLSRKPDTWQYTWDAEDHLVQVTTPDGACWRYRYDPFGRRIAKQRLSADGSAVEEQTDFTWDGHILAEQTTRAAYLPGPYTLTWDHNGAQPVSQSETITRAPAPGTREETDRDETDRRFFAIVTDLVGTPTELVDPATGTVAWRTTPTLWGHTTWPATSATYTPLRFPGQYYDPETHLHYNVLRYYDPETARYTSPDPLGLAPSPNPDAYVPNPHSSSDPLGLSAVDESDPSWGGRVVYKKLDRLGRARGVEALLSSDMMGGKTDPKVDPAGWVTGQGYNRAHLLGAQLGGSNKDPRNFVTMHQYANTPVMRDLEGQVRKAVDNGEIIRYRVTPVYSGRSLLPKGVTIEAYGNKGFKFQPKGSVGGTNVISICNKKRK</sequence>
<dbReference type="STRING" id="235985.SAMN05414137_1174"/>
<reference evidence="7" key="1">
    <citation type="submission" date="2016-10" db="EMBL/GenBank/DDBJ databases">
        <authorList>
            <person name="Varghese N."/>
        </authorList>
    </citation>
    <scope>NUCLEOTIDE SEQUENCE [LARGE SCALE GENOMIC DNA]</scope>
    <source>
        <strain evidence="7">DSM 45096 / BCRC 16803 / CGMCC 4.1857 / CIP 109030 / JCM 12277 / KCTC 19219 / NBRC 100920 / 33214</strain>
    </source>
</reference>